<dbReference type="PANTHER" id="PTHR46172:SF1">
    <property type="entry name" value="DNA POLYMERASE EPSILON SUBUNIT 3"/>
    <property type="match status" value="1"/>
</dbReference>
<dbReference type="GO" id="GO:0031507">
    <property type="term" value="P:heterochromatin formation"/>
    <property type="evidence" value="ECO:0007669"/>
    <property type="project" value="TreeGrafter"/>
</dbReference>
<keyword evidence="2" id="KW-0539">Nucleus</keyword>
<dbReference type="GO" id="GO:0006974">
    <property type="term" value="P:DNA damage response"/>
    <property type="evidence" value="ECO:0007669"/>
    <property type="project" value="TreeGrafter"/>
</dbReference>
<dbReference type="GO" id="GO:0008622">
    <property type="term" value="C:epsilon DNA polymerase complex"/>
    <property type="evidence" value="ECO:0007669"/>
    <property type="project" value="TreeGrafter"/>
</dbReference>
<dbReference type="SUPFAM" id="SSF47113">
    <property type="entry name" value="Histone-fold"/>
    <property type="match status" value="1"/>
</dbReference>
<evidence type="ECO:0000313" key="6">
    <source>
        <dbReference type="Proteomes" id="UP000050761"/>
    </source>
</evidence>
<accession>A0A3P8D311</accession>
<sequence>MSDPKLDELRLPMAVLNRLVKSVLPSGAALSKDARTKIMRACSVFILFILSQAEEHAASKKRKTVNVEDVMFVLNAFGFVSITESLREAFESYKATRPVKTFKAKGARRSERAAIVDSTKESDQSNVVEG</sequence>
<reference evidence="7" key="2">
    <citation type="submission" date="2019-09" db="UniProtKB">
        <authorList>
            <consortium name="WormBaseParasite"/>
        </authorList>
    </citation>
    <scope>IDENTIFICATION</scope>
</reference>
<dbReference type="Pfam" id="PF00808">
    <property type="entry name" value="CBFD_NFYB_HMF"/>
    <property type="match status" value="1"/>
</dbReference>
<comment type="subcellular location">
    <subcellularLocation>
        <location evidence="1">Nucleus</location>
    </subcellularLocation>
</comment>
<dbReference type="Proteomes" id="UP000050761">
    <property type="component" value="Unassembled WGS sequence"/>
</dbReference>
<dbReference type="PANTHER" id="PTHR46172">
    <property type="entry name" value="DNA POLYMERASE EPSILON SUBUNIT 3"/>
    <property type="match status" value="1"/>
</dbReference>
<dbReference type="Gene3D" id="1.10.20.10">
    <property type="entry name" value="Histone, subunit A"/>
    <property type="match status" value="1"/>
</dbReference>
<dbReference type="EMBL" id="UZAH01033144">
    <property type="protein sequence ID" value="VDP26644.1"/>
    <property type="molecule type" value="Genomic_DNA"/>
</dbReference>
<evidence type="ECO:0000313" key="7">
    <source>
        <dbReference type="WBParaSite" id="HPBE_0002158201-mRNA-1"/>
    </source>
</evidence>
<dbReference type="InterPro" id="IPR051377">
    <property type="entry name" value="DNA_Pol-Epsilon_Subunit"/>
</dbReference>
<dbReference type="GO" id="GO:0046982">
    <property type="term" value="F:protein heterodimerization activity"/>
    <property type="evidence" value="ECO:0007669"/>
    <property type="project" value="InterPro"/>
</dbReference>
<dbReference type="InterPro" id="IPR009072">
    <property type="entry name" value="Histone-fold"/>
</dbReference>
<organism evidence="6 7">
    <name type="scientific">Heligmosomoides polygyrus</name>
    <name type="common">Parasitic roundworm</name>
    <dbReference type="NCBI Taxonomy" id="6339"/>
    <lineage>
        <taxon>Eukaryota</taxon>
        <taxon>Metazoa</taxon>
        <taxon>Ecdysozoa</taxon>
        <taxon>Nematoda</taxon>
        <taxon>Chromadorea</taxon>
        <taxon>Rhabditida</taxon>
        <taxon>Rhabditina</taxon>
        <taxon>Rhabditomorpha</taxon>
        <taxon>Strongyloidea</taxon>
        <taxon>Heligmosomidae</taxon>
        <taxon>Heligmosomoides</taxon>
    </lineage>
</organism>
<dbReference type="OrthoDB" id="1707486at2759"/>
<evidence type="ECO:0000259" key="4">
    <source>
        <dbReference type="Pfam" id="PF00808"/>
    </source>
</evidence>
<name>A0A183GGI5_HELPZ</name>
<feature type="domain" description="Transcription factor CBF/NF-Y/archaeal histone" evidence="4">
    <location>
        <begin position="10"/>
        <end position="73"/>
    </location>
</feature>
<proteinExistence type="predicted"/>
<protein>
    <recommendedName>
        <fullName evidence="3">DNA polymerase epsilon subunit 3</fullName>
    </recommendedName>
</protein>
<dbReference type="GO" id="GO:0031490">
    <property type="term" value="F:chromatin DNA binding"/>
    <property type="evidence" value="ECO:0007669"/>
    <property type="project" value="TreeGrafter"/>
</dbReference>
<dbReference type="CDD" id="cd22928">
    <property type="entry name" value="HFD_POLE3_DPB4"/>
    <property type="match status" value="1"/>
</dbReference>
<reference evidence="5 6" key="1">
    <citation type="submission" date="2018-11" db="EMBL/GenBank/DDBJ databases">
        <authorList>
            <consortium name="Pathogen Informatics"/>
        </authorList>
    </citation>
    <scope>NUCLEOTIDE SEQUENCE [LARGE SCALE GENOMIC DNA]</scope>
</reference>
<accession>A0A183GGI5</accession>
<evidence type="ECO:0000256" key="3">
    <source>
        <dbReference type="ARBA" id="ARBA00039793"/>
    </source>
</evidence>
<dbReference type="GO" id="GO:0006272">
    <property type="term" value="P:leading strand elongation"/>
    <property type="evidence" value="ECO:0007669"/>
    <property type="project" value="TreeGrafter"/>
</dbReference>
<gene>
    <name evidence="5" type="ORF">HPBE_LOCUS21581</name>
</gene>
<dbReference type="GO" id="GO:0008623">
    <property type="term" value="C:CHRAC"/>
    <property type="evidence" value="ECO:0007669"/>
    <property type="project" value="TreeGrafter"/>
</dbReference>
<evidence type="ECO:0000256" key="2">
    <source>
        <dbReference type="ARBA" id="ARBA00023242"/>
    </source>
</evidence>
<dbReference type="InterPro" id="IPR003958">
    <property type="entry name" value="CBFA_NFYB_domain"/>
</dbReference>
<evidence type="ECO:0000256" key="1">
    <source>
        <dbReference type="ARBA" id="ARBA00004123"/>
    </source>
</evidence>
<evidence type="ECO:0000313" key="5">
    <source>
        <dbReference type="EMBL" id="VDP26644.1"/>
    </source>
</evidence>
<dbReference type="WBParaSite" id="HPBE_0002158201-mRNA-1">
    <property type="protein sequence ID" value="HPBE_0002158201-mRNA-1"/>
    <property type="gene ID" value="HPBE_0002158201"/>
</dbReference>
<dbReference type="AlphaFoldDB" id="A0A183GGI5"/>
<keyword evidence="6" id="KW-1185">Reference proteome</keyword>